<evidence type="ECO:0000313" key="2">
    <source>
        <dbReference type="Proteomes" id="UP001230504"/>
    </source>
</evidence>
<dbReference type="EMBL" id="JAHLJV010000052">
    <property type="protein sequence ID" value="KAK1580719.1"/>
    <property type="molecule type" value="Genomic_DNA"/>
</dbReference>
<dbReference type="Proteomes" id="UP001230504">
    <property type="component" value="Unassembled WGS sequence"/>
</dbReference>
<sequence length="194" mass="21371">MHTSSYLSLSHFLLLPPLRMVHVYTHPLNPLTHPPTHSFTHSLIRSLTHSLMRPITHPQAAPVFPKSVFDRSNQAPPEEFAMLTGPASQSRVESEKTCWTPAYSVVGVVAKESESLNDRLVPRSLSAGRPSLLPSSPAQGLRPRRCPMSCADCPFACVPWNGAEGISRVLGVYGRERGTRSLLFLPSLWRAEPG</sequence>
<reference evidence="1" key="1">
    <citation type="submission" date="2021-06" db="EMBL/GenBank/DDBJ databases">
        <title>Comparative genomics, transcriptomics and evolutionary studies reveal genomic signatures of adaptation to plant cell wall in hemibiotrophic fungi.</title>
        <authorList>
            <consortium name="DOE Joint Genome Institute"/>
            <person name="Baroncelli R."/>
            <person name="Diaz J.F."/>
            <person name="Benocci T."/>
            <person name="Peng M."/>
            <person name="Battaglia E."/>
            <person name="Haridas S."/>
            <person name="Andreopoulos W."/>
            <person name="Labutti K."/>
            <person name="Pangilinan J."/>
            <person name="Floch G.L."/>
            <person name="Makela M.R."/>
            <person name="Henrissat B."/>
            <person name="Grigoriev I.V."/>
            <person name="Crouch J.A."/>
            <person name="De Vries R.P."/>
            <person name="Sukno S.A."/>
            <person name="Thon M.R."/>
        </authorList>
    </citation>
    <scope>NUCLEOTIDE SEQUENCE</scope>
    <source>
        <strain evidence="1">CBS 125086</strain>
    </source>
</reference>
<accession>A0AAD8V395</accession>
<organism evidence="1 2">
    <name type="scientific">Colletotrichum navitas</name>
    <dbReference type="NCBI Taxonomy" id="681940"/>
    <lineage>
        <taxon>Eukaryota</taxon>
        <taxon>Fungi</taxon>
        <taxon>Dikarya</taxon>
        <taxon>Ascomycota</taxon>
        <taxon>Pezizomycotina</taxon>
        <taxon>Sordariomycetes</taxon>
        <taxon>Hypocreomycetidae</taxon>
        <taxon>Glomerellales</taxon>
        <taxon>Glomerellaceae</taxon>
        <taxon>Colletotrichum</taxon>
        <taxon>Colletotrichum graminicola species complex</taxon>
    </lineage>
</organism>
<dbReference type="GeneID" id="85442589"/>
<dbReference type="AlphaFoldDB" id="A0AAD8V395"/>
<proteinExistence type="predicted"/>
<evidence type="ECO:0000313" key="1">
    <source>
        <dbReference type="EMBL" id="KAK1580719.1"/>
    </source>
</evidence>
<comment type="caution">
    <text evidence="1">The sequence shown here is derived from an EMBL/GenBank/DDBJ whole genome shotgun (WGS) entry which is preliminary data.</text>
</comment>
<gene>
    <name evidence="1" type="ORF">LY79DRAFT_560737</name>
</gene>
<dbReference type="RefSeq" id="XP_060411736.1">
    <property type="nucleotide sequence ID" value="XM_060558349.1"/>
</dbReference>
<protein>
    <submittedName>
        <fullName evidence="1">Uncharacterized protein</fullName>
    </submittedName>
</protein>
<keyword evidence="2" id="KW-1185">Reference proteome</keyword>
<name>A0AAD8V395_9PEZI</name>